<dbReference type="AlphaFoldDB" id="A0A4Z2IVC7"/>
<feature type="compositionally biased region" description="Basic and acidic residues" evidence="1">
    <location>
        <begin position="26"/>
        <end position="40"/>
    </location>
</feature>
<sequence length="71" mass="7873">MLGAYRNPAAIQSLQFHSLGTPRDPGAQRERERERERELPWEAAPANNPCWTALIGGPRDTGESGERVTEA</sequence>
<feature type="compositionally biased region" description="Basic and acidic residues" evidence="1">
    <location>
        <begin position="60"/>
        <end position="71"/>
    </location>
</feature>
<evidence type="ECO:0000313" key="2">
    <source>
        <dbReference type="EMBL" id="TNN81697.1"/>
    </source>
</evidence>
<evidence type="ECO:0000313" key="3">
    <source>
        <dbReference type="Proteomes" id="UP000314294"/>
    </source>
</evidence>
<dbReference type="EMBL" id="SRLO01000045">
    <property type="protein sequence ID" value="TNN81697.1"/>
    <property type="molecule type" value="Genomic_DNA"/>
</dbReference>
<name>A0A4Z2IVC7_9TELE</name>
<keyword evidence="3" id="KW-1185">Reference proteome</keyword>
<protein>
    <submittedName>
        <fullName evidence="2">Uncharacterized protein</fullName>
    </submittedName>
</protein>
<feature type="region of interest" description="Disordered" evidence="1">
    <location>
        <begin position="1"/>
        <end position="71"/>
    </location>
</feature>
<accession>A0A4Z2IVC7</accession>
<reference evidence="2 3" key="1">
    <citation type="submission" date="2019-03" db="EMBL/GenBank/DDBJ databases">
        <title>First draft genome of Liparis tanakae, snailfish: a comprehensive survey of snailfish specific genes.</title>
        <authorList>
            <person name="Kim W."/>
            <person name="Song I."/>
            <person name="Jeong J.-H."/>
            <person name="Kim D."/>
            <person name="Kim S."/>
            <person name="Ryu S."/>
            <person name="Song J.Y."/>
            <person name="Lee S.K."/>
        </authorList>
    </citation>
    <scope>NUCLEOTIDE SEQUENCE [LARGE SCALE GENOMIC DNA]</scope>
    <source>
        <tissue evidence="2">Muscle</tissue>
    </source>
</reference>
<evidence type="ECO:0000256" key="1">
    <source>
        <dbReference type="SAM" id="MobiDB-lite"/>
    </source>
</evidence>
<dbReference type="Proteomes" id="UP000314294">
    <property type="component" value="Unassembled WGS sequence"/>
</dbReference>
<proteinExistence type="predicted"/>
<comment type="caution">
    <text evidence="2">The sequence shown here is derived from an EMBL/GenBank/DDBJ whole genome shotgun (WGS) entry which is preliminary data.</text>
</comment>
<gene>
    <name evidence="2" type="ORF">EYF80_008143</name>
</gene>
<organism evidence="2 3">
    <name type="scientific">Liparis tanakae</name>
    <name type="common">Tanaka's snailfish</name>
    <dbReference type="NCBI Taxonomy" id="230148"/>
    <lineage>
        <taxon>Eukaryota</taxon>
        <taxon>Metazoa</taxon>
        <taxon>Chordata</taxon>
        <taxon>Craniata</taxon>
        <taxon>Vertebrata</taxon>
        <taxon>Euteleostomi</taxon>
        <taxon>Actinopterygii</taxon>
        <taxon>Neopterygii</taxon>
        <taxon>Teleostei</taxon>
        <taxon>Neoteleostei</taxon>
        <taxon>Acanthomorphata</taxon>
        <taxon>Eupercaria</taxon>
        <taxon>Perciformes</taxon>
        <taxon>Cottioidei</taxon>
        <taxon>Cottales</taxon>
        <taxon>Liparidae</taxon>
        <taxon>Liparis</taxon>
    </lineage>
</organism>